<evidence type="ECO:0000313" key="1">
    <source>
        <dbReference type="EMBL" id="KAK3889112.1"/>
    </source>
</evidence>
<proteinExistence type="predicted"/>
<name>A0AAE1GC40_PETCI</name>
<protein>
    <submittedName>
        <fullName evidence="1">Uncharacterized protein</fullName>
    </submittedName>
</protein>
<dbReference type="Proteomes" id="UP001286313">
    <property type="component" value="Unassembled WGS sequence"/>
</dbReference>
<comment type="caution">
    <text evidence="1">The sequence shown here is derived from an EMBL/GenBank/DDBJ whole genome shotgun (WGS) entry which is preliminary data.</text>
</comment>
<reference evidence="1" key="1">
    <citation type="submission" date="2023-10" db="EMBL/GenBank/DDBJ databases">
        <title>Genome assemblies of two species of porcelain crab, Petrolisthes cinctipes and Petrolisthes manimaculis (Anomura: Porcellanidae).</title>
        <authorList>
            <person name="Angst P."/>
        </authorList>
    </citation>
    <scope>NUCLEOTIDE SEQUENCE</scope>
    <source>
        <strain evidence="1">PB745_01</strain>
        <tissue evidence="1">Gill</tissue>
    </source>
</reference>
<dbReference type="AlphaFoldDB" id="A0AAE1GC40"/>
<gene>
    <name evidence="1" type="ORF">Pcinc_006854</name>
</gene>
<keyword evidence="2" id="KW-1185">Reference proteome</keyword>
<evidence type="ECO:0000313" key="2">
    <source>
        <dbReference type="Proteomes" id="UP001286313"/>
    </source>
</evidence>
<dbReference type="EMBL" id="JAWQEG010000504">
    <property type="protein sequence ID" value="KAK3889112.1"/>
    <property type="molecule type" value="Genomic_DNA"/>
</dbReference>
<sequence>MPCALLNELERNFTFWQAGSSIEDFSSIGKSGGSSTEDCSTVGARGSCSIVGAVGSLTEDSFYWFISEGVKITDPVNGNTRFHSCPVTSTRYASITFSVLLPPTPVTLQTFLPCP</sequence>
<accession>A0AAE1GC40</accession>
<organism evidence="1 2">
    <name type="scientific">Petrolisthes cinctipes</name>
    <name type="common">Flat porcelain crab</name>
    <dbReference type="NCBI Taxonomy" id="88211"/>
    <lineage>
        <taxon>Eukaryota</taxon>
        <taxon>Metazoa</taxon>
        <taxon>Ecdysozoa</taxon>
        <taxon>Arthropoda</taxon>
        <taxon>Crustacea</taxon>
        <taxon>Multicrustacea</taxon>
        <taxon>Malacostraca</taxon>
        <taxon>Eumalacostraca</taxon>
        <taxon>Eucarida</taxon>
        <taxon>Decapoda</taxon>
        <taxon>Pleocyemata</taxon>
        <taxon>Anomura</taxon>
        <taxon>Galatheoidea</taxon>
        <taxon>Porcellanidae</taxon>
        <taxon>Petrolisthes</taxon>
    </lineage>
</organism>